<reference evidence="2" key="1">
    <citation type="submission" date="2018-02" db="EMBL/GenBank/DDBJ databases">
        <authorList>
            <person name="Cohen D.B."/>
            <person name="Kent A.D."/>
        </authorList>
    </citation>
    <scope>NUCLEOTIDE SEQUENCE</scope>
</reference>
<accession>A0A2N9F1U1</accession>
<protein>
    <submittedName>
        <fullName evidence="2">Uncharacterized protein</fullName>
    </submittedName>
</protein>
<evidence type="ECO:0000256" key="1">
    <source>
        <dbReference type="SAM" id="MobiDB-lite"/>
    </source>
</evidence>
<feature type="compositionally biased region" description="Pro residues" evidence="1">
    <location>
        <begin position="16"/>
        <end position="31"/>
    </location>
</feature>
<evidence type="ECO:0000313" key="2">
    <source>
        <dbReference type="EMBL" id="SPC80829.1"/>
    </source>
</evidence>
<name>A0A2N9F1U1_FAGSY</name>
<feature type="region of interest" description="Disordered" evidence="1">
    <location>
        <begin position="15"/>
        <end position="69"/>
    </location>
</feature>
<proteinExistence type="predicted"/>
<gene>
    <name evidence="2" type="ORF">FSB_LOCUS8711</name>
</gene>
<sequence>MDAVHCQALRHLLRRPPVPPPGVLLRPPPPEGAKKIMEGGAGNEDSTQKGLHGTGLELPVNRHGNLKSASSDQNLKHILLQIKSSKTPNPELVKGMVVVVVLTKPQVEVLFADEEGGGGLGSGRHPFGRWV</sequence>
<organism evidence="2">
    <name type="scientific">Fagus sylvatica</name>
    <name type="common">Beechnut</name>
    <dbReference type="NCBI Taxonomy" id="28930"/>
    <lineage>
        <taxon>Eukaryota</taxon>
        <taxon>Viridiplantae</taxon>
        <taxon>Streptophyta</taxon>
        <taxon>Embryophyta</taxon>
        <taxon>Tracheophyta</taxon>
        <taxon>Spermatophyta</taxon>
        <taxon>Magnoliopsida</taxon>
        <taxon>eudicotyledons</taxon>
        <taxon>Gunneridae</taxon>
        <taxon>Pentapetalae</taxon>
        <taxon>rosids</taxon>
        <taxon>fabids</taxon>
        <taxon>Fagales</taxon>
        <taxon>Fagaceae</taxon>
        <taxon>Fagus</taxon>
    </lineage>
</organism>
<dbReference type="EMBL" id="OIVN01000473">
    <property type="protein sequence ID" value="SPC80829.1"/>
    <property type="molecule type" value="Genomic_DNA"/>
</dbReference>
<dbReference type="AlphaFoldDB" id="A0A2N9F1U1"/>